<name>A0A839ZEF0_9HYPH</name>
<protein>
    <submittedName>
        <fullName evidence="2">Opacity protein-like surface antigen</fullName>
    </submittedName>
</protein>
<dbReference type="Gene3D" id="2.40.160.20">
    <property type="match status" value="1"/>
</dbReference>
<feature type="signal peptide" evidence="1">
    <location>
        <begin position="1"/>
        <end position="29"/>
    </location>
</feature>
<evidence type="ECO:0000313" key="2">
    <source>
        <dbReference type="EMBL" id="MBB3773036.1"/>
    </source>
</evidence>
<dbReference type="AlphaFoldDB" id="A0A839ZEF0"/>
<keyword evidence="1" id="KW-0732">Signal</keyword>
<dbReference type="InterPro" id="IPR011250">
    <property type="entry name" value="OMP/PagP_B-barrel"/>
</dbReference>
<organism evidence="2 3">
    <name type="scientific">Ancylobacter tetraedralis</name>
    <dbReference type="NCBI Taxonomy" id="217068"/>
    <lineage>
        <taxon>Bacteria</taxon>
        <taxon>Pseudomonadati</taxon>
        <taxon>Pseudomonadota</taxon>
        <taxon>Alphaproteobacteria</taxon>
        <taxon>Hyphomicrobiales</taxon>
        <taxon>Xanthobacteraceae</taxon>
        <taxon>Ancylobacter</taxon>
    </lineage>
</organism>
<keyword evidence="3" id="KW-1185">Reference proteome</keyword>
<dbReference type="RefSeq" id="WP_210287046.1">
    <property type="nucleotide sequence ID" value="NZ_JACICD010000007.1"/>
</dbReference>
<proteinExistence type="predicted"/>
<feature type="chain" id="PRO_5032447704" evidence="1">
    <location>
        <begin position="30"/>
        <end position="272"/>
    </location>
</feature>
<sequence length="272" mass="28970">MPYAAMRPARPGLLGTALLAALAAAPASAADLDALPPAKPAPVGTADTPVFLGSFYLWASALKGTTSTLPPLPPTDIDLSFNDVLKDLDGGLMGAGEMRVGRWSFLADVMFTQVSPGGTMPGPYAADVEVRSRSLTLQGNVLYRLYDTPQLSVDAGAGLRFWYLDNKLTIGPGLLPSGIEYSQNTSWVDPVLVGRLSAQLGGPWSVTLVGDIGGFDVGSQFTWQAIGTVNYQWNENLALRAGYRALSVDYEDGNFLYDVRMQGPVLGATYRF</sequence>
<gene>
    <name evidence="2" type="ORF">FHS55_003661</name>
</gene>
<accession>A0A839ZEF0</accession>
<dbReference type="Proteomes" id="UP000533469">
    <property type="component" value="Unassembled WGS sequence"/>
</dbReference>
<reference evidence="2 3" key="1">
    <citation type="submission" date="2020-08" db="EMBL/GenBank/DDBJ databases">
        <title>Genomic Encyclopedia of Type Strains, Phase IV (KMG-IV): sequencing the most valuable type-strain genomes for metagenomic binning, comparative biology and taxonomic classification.</title>
        <authorList>
            <person name="Goeker M."/>
        </authorList>
    </citation>
    <scope>NUCLEOTIDE SEQUENCE [LARGE SCALE GENOMIC DNA]</scope>
    <source>
        <strain evidence="2 3">DSM 5895</strain>
    </source>
</reference>
<dbReference type="SUPFAM" id="SSF56925">
    <property type="entry name" value="OMPA-like"/>
    <property type="match status" value="1"/>
</dbReference>
<dbReference type="EMBL" id="JACICD010000007">
    <property type="protein sequence ID" value="MBB3773036.1"/>
    <property type="molecule type" value="Genomic_DNA"/>
</dbReference>
<comment type="caution">
    <text evidence="2">The sequence shown here is derived from an EMBL/GenBank/DDBJ whole genome shotgun (WGS) entry which is preliminary data.</text>
</comment>
<evidence type="ECO:0000256" key="1">
    <source>
        <dbReference type="SAM" id="SignalP"/>
    </source>
</evidence>
<evidence type="ECO:0000313" key="3">
    <source>
        <dbReference type="Proteomes" id="UP000533469"/>
    </source>
</evidence>